<proteinExistence type="predicted"/>
<feature type="domain" description="N-acetyltransferase" evidence="1">
    <location>
        <begin position="9"/>
        <end position="96"/>
    </location>
</feature>
<dbReference type="EMBL" id="JADINE010000004">
    <property type="protein sequence ID" value="MBO8406895.1"/>
    <property type="molecule type" value="Genomic_DNA"/>
</dbReference>
<organism evidence="2 3">
    <name type="scientific">Candidatus Enterousia excrementavium</name>
    <dbReference type="NCBI Taxonomy" id="2840789"/>
    <lineage>
        <taxon>Bacteria</taxon>
        <taxon>Pseudomonadati</taxon>
        <taxon>Pseudomonadota</taxon>
        <taxon>Alphaproteobacteria</taxon>
        <taxon>Candidatus Enterousia</taxon>
    </lineage>
</organism>
<dbReference type="InterPro" id="IPR016181">
    <property type="entry name" value="Acyl_CoA_acyltransferase"/>
</dbReference>
<accession>A0A940DD44</accession>
<evidence type="ECO:0000313" key="3">
    <source>
        <dbReference type="Proteomes" id="UP000721442"/>
    </source>
</evidence>
<gene>
    <name evidence="2" type="ORF">IAC77_00325</name>
</gene>
<dbReference type="AlphaFoldDB" id="A0A940DD44"/>
<dbReference type="InterPro" id="IPR031165">
    <property type="entry name" value="GNAT_YJDJ"/>
</dbReference>
<dbReference type="Pfam" id="PF14542">
    <property type="entry name" value="Acetyltransf_CG"/>
    <property type="match status" value="1"/>
</dbReference>
<dbReference type="Proteomes" id="UP000721442">
    <property type="component" value="Unassembled WGS sequence"/>
</dbReference>
<evidence type="ECO:0000313" key="2">
    <source>
        <dbReference type="EMBL" id="MBO8406895.1"/>
    </source>
</evidence>
<protein>
    <submittedName>
        <fullName evidence="2">N-acetyltransferase</fullName>
    </submittedName>
</protein>
<comment type="caution">
    <text evidence="2">The sequence shown here is derived from an EMBL/GenBank/DDBJ whole genome shotgun (WGS) entry which is preliminary data.</text>
</comment>
<name>A0A940DD44_9PROT</name>
<dbReference type="SUPFAM" id="SSF55729">
    <property type="entry name" value="Acyl-CoA N-acyltransferases (Nat)"/>
    <property type="match status" value="1"/>
</dbReference>
<evidence type="ECO:0000259" key="1">
    <source>
        <dbReference type="PROSITE" id="PS51729"/>
    </source>
</evidence>
<dbReference type="Gene3D" id="3.40.630.30">
    <property type="match status" value="1"/>
</dbReference>
<reference evidence="2" key="2">
    <citation type="journal article" date="2021" name="PeerJ">
        <title>Extensive microbial diversity within the chicken gut microbiome revealed by metagenomics and culture.</title>
        <authorList>
            <person name="Gilroy R."/>
            <person name="Ravi A."/>
            <person name="Getino M."/>
            <person name="Pursley I."/>
            <person name="Horton D.L."/>
            <person name="Alikhan N.F."/>
            <person name="Baker D."/>
            <person name="Gharbi K."/>
            <person name="Hall N."/>
            <person name="Watson M."/>
            <person name="Adriaenssens E.M."/>
            <person name="Foster-Nyarko E."/>
            <person name="Jarju S."/>
            <person name="Secka A."/>
            <person name="Antonio M."/>
            <person name="Oren A."/>
            <person name="Chaudhuri R.R."/>
            <person name="La Ragione R."/>
            <person name="Hildebrand F."/>
            <person name="Pallen M.J."/>
        </authorList>
    </citation>
    <scope>NUCLEOTIDE SEQUENCE</scope>
    <source>
        <strain evidence="2">B1-16210</strain>
    </source>
</reference>
<sequence>MADEKITYDIFPNGAGFYANCNGHHVGEITFVRVGADKMIIDYTAVAEKYRGATVGLNLVRCAADLARQQRRKVIPMCPFASAMFSRYPEFDDVRLLHTR</sequence>
<dbReference type="PROSITE" id="PS51729">
    <property type="entry name" value="GNAT_YJDJ"/>
    <property type="match status" value="1"/>
</dbReference>
<reference evidence="2" key="1">
    <citation type="submission" date="2020-10" db="EMBL/GenBank/DDBJ databases">
        <authorList>
            <person name="Gilroy R."/>
        </authorList>
    </citation>
    <scope>NUCLEOTIDE SEQUENCE</scope>
    <source>
        <strain evidence="2">B1-16210</strain>
    </source>
</reference>